<evidence type="ECO:0000256" key="1">
    <source>
        <dbReference type="SAM" id="Phobius"/>
    </source>
</evidence>
<keyword evidence="1" id="KW-1133">Transmembrane helix</keyword>
<dbReference type="Proteomes" id="UP001595923">
    <property type="component" value="Unassembled WGS sequence"/>
</dbReference>
<name>A0ABV9E6Y2_9ACTN</name>
<proteinExistence type="predicted"/>
<comment type="caution">
    <text evidence="2">The sequence shown here is derived from an EMBL/GenBank/DDBJ whole genome shotgun (WGS) entry which is preliminary data.</text>
</comment>
<keyword evidence="1" id="KW-0812">Transmembrane</keyword>
<feature type="transmembrane region" description="Helical" evidence="1">
    <location>
        <begin position="56"/>
        <end position="74"/>
    </location>
</feature>
<keyword evidence="3" id="KW-1185">Reference proteome</keyword>
<feature type="transmembrane region" description="Helical" evidence="1">
    <location>
        <begin position="20"/>
        <end position="44"/>
    </location>
</feature>
<protein>
    <submittedName>
        <fullName evidence="2">Uncharacterized protein</fullName>
    </submittedName>
</protein>
<evidence type="ECO:0000313" key="3">
    <source>
        <dbReference type="Proteomes" id="UP001595923"/>
    </source>
</evidence>
<evidence type="ECO:0000313" key="2">
    <source>
        <dbReference type="EMBL" id="MFC4566076.1"/>
    </source>
</evidence>
<dbReference type="EMBL" id="JBHSFQ010000067">
    <property type="protein sequence ID" value="MFC4566076.1"/>
    <property type="molecule type" value="Genomic_DNA"/>
</dbReference>
<organism evidence="2 3">
    <name type="scientific">Nocardiopsis mangrovi</name>
    <dbReference type="NCBI Taxonomy" id="1179818"/>
    <lineage>
        <taxon>Bacteria</taxon>
        <taxon>Bacillati</taxon>
        <taxon>Actinomycetota</taxon>
        <taxon>Actinomycetes</taxon>
        <taxon>Streptosporangiales</taxon>
        <taxon>Nocardiopsidaceae</taxon>
        <taxon>Nocardiopsis</taxon>
    </lineage>
</organism>
<dbReference type="RefSeq" id="WP_378580625.1">
    <property type="nucleotide sequence ID" value="NZ_JBHSFQ010000067.1"/>
</dbReference>
<gene>
    <name evidence="2" type="ORF">ACFO4E_29830</name>
</gene>
<feature type="transmembrane region" description="Helical" evidence="1">
    <location>
        <begin position="81"/>
        <end position="100"/>
    </location>
</feature>
<sequence length="143" mass="14990">MPALADPPSSDRATHTRRDLAGRVLVGVAALGAASAAADALWSLGGVDDAVKIVSAWRAYGLLVFGMLFALLAARPRAYRGVWEIVIFHKLAMTATAVVYQMRDGVADAGTVVIVDGVLTVVLMAGYVLCRGWSPRPRPAAGD</sequence>
<accession>A0ABV9E6Y2</accession>
<reference evidence="3" key="1">
    <citation type="journal article" date="2019" name="Int. J. Syst. Evol. Microbiol.">
        <title>The Global Catalogue of Microorganisms (GCM) 10K type strain sequencing project: providing services to taxonomists for standard genome sequencing and annotation.</title>
        <authorList>
            <consortium name="The Broad Institute Genomics Platform"/>
            <consortium name="The Broad Institute Genome Sequencing Center for Infectious Disease"/>
            <person name="Wu L."/>
            <person name="Ma J."/>
        </authorList>
    </citation>
    <scope>NUCLEOTIDE SEQUENCE [LARGE SCALE GENOMIC DNA]</scope>
    <source>
        <strain evidence="3">XZYJ18</strain>
    </source>
</reference>
<keyword evidence="1" id="KW-0472">Membrane</keyword>
<feature type="transmembrane region" description="Helical" evidence="1">
    <location>
        <begin position="112"/>
        <end position="130"/>
    </location>
</feature>